<gene>
    <name evidence="2" type="ORF">AKJ47_00215</name>
</gene>
<keyword evidence="3" id="KW-1185">Reference proteome</keyword>
<dbReference type="InterPro" id="IPR025420">
    <property type="entry name" value="DUF4143"/>
</dbReference>
<sequence length="315" mass="36759">MSGSSASLISRDVGRVLSGRHTTFTIFPFSFREFLKFHEWKSFEGEYLYHNRNELLHYQERYLEEGGFPETLGKTDAQKELILTNIYNDILSRDIAARFNASYDISKRISYHLLSNVSNEFSYNRVAQATDVSADTADKYINYLLEAFLILELDFFSYKTREQFKRNKKAYAIDTGLRNAVSFKFMEDKSSLMENVILLELLRRGYNPFYWKDKQGMEVDFLVRGKEETLGLVQSCWDPSGETREREVESLTTALDAFKMKEGCILTEDYEEEEQVEEKKIHFIPLWKWLLSPSILAGRENRNFGGRVEGSDRAS</sequence>
<dbReference type="EMBL" id="LHYA01000001">
    <property type="protein sequence ID" value="KXB04261.1"/>
    <property type="molecule type" value="Genomic_DNA"/>
</dbReference>
<proteinExistence type="predicted"/>
<comment type="caution">
    <text evidence="2">The sequence shown here is derived from an EMBL/GenBank/DDBJ whole genome shotgun (WGS) entry which is preliminary data.</text>
</comment>
<protein>
    <recommendedName>
        <fullName evidence="1">DUF4143 domain-containing protein</fullName>
    </recommendedName>
</protein>
<evidence type="ECO:0000259" key="1">
    <source>
        <dbReference type="Pfam" id="PF13635"/>
    </source>
</evidence>
<accession>A0A133VCV8</accession>
<reference evidence="2 3" key="1">
    <citation type="journal article" date="2016" name="Sci. Rep.">
        <title>Metabolic traits of an uncultured archaeal lineage -MSBL1- from brine pools of the Red Sea.</title>
        <authorList>
            <person name="Mwirichia R."/>
            <person name="Alam I."/>
            <person name="Rashid M."/>
            <person name="Vinu M."/>
            <person name="Ba-Alawi W."/>
            <person name="Anthony Kamau A."/>
            <person name="Kamanda Ngugi D."/>
            <person name="Goker M."/>
            <person name="Klenk H.P."/>
            <person name="Bajic V."/>
            <person name="Stingl U."/>
        </authorList>
    </citation>
    <scope>NUCLEOTIDE SEQUENCE [LARGE SCALE GENOMIC DNA]</scope>
    <source>
        <strain evidence="2">SCGC-AAA261G05</strain>
    </source>
</reference>
<evidence type="ECO:0000313" key="3">
    <source>
        <dbReference type="Proteomes" id="UP000070405"/>
    </source>
</evidence>
<dbReference type="PANTHER" id="PTHR33295">
    <property type="entry name" value="ATPASE"/>
    <property type="match status" value="1"/>
</dbReference>
<dbReference type="Pfam" id="PF13635">
    <property type="entry name" value="DUF4143"/>
    <property type="match status" value="1"/>
</dbReference>
<feature type="domain" description="DUF4143" evidence="1">
    <location>
        <begin position="93"/>
        <end position="233"/>
    </location>
</feature>
<evidence type="ECO:0000313" key="2">
    <source>
        <dbReference type="EMBL" id="KXB04261.1"/>
    </source>
</evidence>
<dbReference type="Proteomes" id="UP000070405">
    <property type="component" value="Unassembled WGS sequence"/>
</dbReference>
<organism evidence="2 3">
    <name type="scientific">candidate division MSBL1 archaeon SCGC-AAA261G05</name>
    <dbReference type="NCBI Taxonomy" id="1698276"/>
    <lineage>
        <taxon>Archaea</taxon>
        <taxon>Methanobacteriati</taxon>
        <taxon>Methanobacteriota</taxon>
        <taxon>candidate division MSBL1</taxon>
    </lineage>
</organism>
<dbReference type="AlphaFoldDB" id="A0A133VCV8"/>
<dbReference type="PANTHER" id="PTHR33295:SF8">
    <property type="entry name" value="AAA+ ATPASE DOMAIN-CONTAINING PROTEIN"/>
    <property type="match status" value="1"/>
</dbReference>
<name>A0A133VCV8_9EURY</name>